<dbReference type="Pfam" id="PF02493">
    <property type="entry name" value="MORN"/>
    <property type="match status" value="5"/>
</dbReference>
<dbReference type="SMART" id="SM00698">
    <property type="entry name" value="MORN"/>
    <property type="match status" value="5"/>
</dbReference>
<evidence type="ECO:0000313" key="8">
    <source>
        <dbReference type="Proteomes" id="UP000708148"/>
    </source>
</evidence>
<comment type="function">
    <text evidence="5">Assembles a suppression complex (suppresome) by tethering SIRT1 and MDM2 to regulate composite modifications of p53/TP53. Confers both deacetylation-mediated functional inactivation, by SIRT1, and ubiquitination-dependent degradation, by MDM2, of p53/TP53, promoting a proliferative and cell survival behaviors. May play a role in the regulation of spermatogenesis.</text>
</comment>
<dbReference type="AlphaFoldDB" id="A0A8S1J5L1"/>
<evidence type="ECO:0000313" key="7">
    <source>
        <dbReference type="EMBL" id="CAD7701046.1"/>
    </source>
</evidence>
<dbReference type="EMBL" id="CAJHUC010001416">
    <property type="protein sequence ID" value="CAD7701046.1"/>
    <property type="molecule type" value="Genomic_DNA"/>
</dbReference>
<proteinExistence type="predicted"/>
<comment type="subcellular location">
    <subcellularLocation>
        <location evidence="1">Cytoplasmic vesicle</location>
        <location evidence="1">Secretory vesicle</location>
        <location evidence="1">Acrosome</location>
    </subcellularLocation>
</comment>
<evidence type="ECO:0000256" key="2">
    <source>
        <dbReference type="ARBA" id="ARBA00022737"/>
    </source>
</evidence>
<keyword evidence="2" id="KW-0677">Repeat</keyword>
<name>A0A8S1J5L1_9CHLO</name>
<dbReference type="SUPFAM" id="SSF82185">
    <property type="entry name" value="Histone H3 K4-specific methyltransferase SET7/9 N-terminal domain"/>
    <property type="match status" value="1"/>
</dbReference>
<keyword evidence="3" id="KW-0968">Cytoplasmic vesicle</keyword>
<dbReference type="GO" id="GO:0016020">
    <property type="term" value="C:membrane"/>
    <property type="evidence" value="ECO:0007669"/>
    <property type="project" value="UniProtKB-ARBA"/>
</dbReference>
<evidence type="ECO:0000256" key="5">
    <source>
        <dbReference type="ARBA" id="ARBA00045851"/>
    </source>
</evidence>
<gene>
    <name evidence="7" type="ORF">OSTQU699_LOCUS6405</name>
</gene>
<dbReference type="GO" id="GO:0001669">
    <property type="term" value="C:acrosomal vesicle"/>
    <property type="evidence" value="ECO:0007669"/>
    <property type="project" value="UniProtKB-SubCell"/>
</dbReference>
<dbReference type="Gene3D" id="2.20.110.10">
    <property type="entry name" value="Histone H3 K4-specific methyltransferase SET7/9 N-terminal domain"/>
    <property type="match status" value="2"/>
</dbReference>
<dbReference type="OrthoDB" id="270720at2759"/>
<evidence type="ECO:0000256" key="3">
    <source>
        <dbReference type="ARBA" id="ARBA00023329"/>
    </source>
</evidence>
<evidence type="ECO:0000256" key="1">
    <source>
        <dbReference type="ARBA" id="ARBA00004218"/>
    </source>
</evidence>
<accession>A0A8S1J5L1</accession>
<dbReference type="PANTHER" id="PTHR46511:SF1">
    <property type="entry name" value="MORN REPEAT-CONTAINING PROTEIN 3"/>
    <property type="match status" value="1"/>
</dbReference>
<keyword evidence="8" id="KW-1185">Reference proteome</keyword>
<evidence type="ECO:0000256" key="4">
    <source>
        <dbReference type="ARBA" id="ARBA00039854"/>
    </source>
</evidence>
<dbReference type="InterPro" id="IPR052472">
    <property type="entry name" value="MORN3"/>
</dbReference>
<comment type="caution">
    <text evidence="7">The sequence shown here is derived from an EMBL/GenBank/DDBJ whole genome shotgun (WGS) entry which is preliminary data.</text>
</comment>
<organism evidence="7 8">
    <name type="scientific">Ostreobium quekettii</name>
    <dbReference type="NCBI Taxonomy" id="121088"/>
    <lineage>
        <taxon>Eukaryota</taxon>
        <taxon>Viridiplantae</taxon>
        <taxon>Chlorophyta</taxon>
        <taxon>core chlorophytes</taxon>
        <taxon>Ulvophyceae</taxon>
        <taxon>TCBD clade</taxon>
        <taxon>Bryopsidales</taxon>
        <taxon>Ostreobineae</taxon>
        <taxon>Ostreobiaceae</taxon>
        <taxon>Ostreobium</taxon>
    </lineage>
</organism>
<dbReference type="Proteomes" id="UP000708148">
    <property type="component" value="Unassembled WGS sequence"/>
</dbReference>
<reference evidence="7" key="1">
    <citation type="submission" date="2020-12" db="EMBL/GenBank/DDBJ databases">
        <authorList>
            <person name="Iha C."/>
        </authorList>
    </citation>
    <scope>NUCLEOTIDE SEQUENCE</scope>
</reference>
<protein>
    <recommendedName>
        <fullName evidence="4">MORN repeat-containing protein 3</fullName>
    </recommendedName>
</protein>
<evidence type="ECO:0000256" key="6">
    <source>
        <dbReference type="SAM" id="MobiDB-lite"/>
    </source>
</evidence>
<feature type="region of interest" description="Disordered" evidence="6">
    <location>
        <begin position="1"/>
        <end position="68"/>
    </location>
</feature>
<dbReference type="InterPro" id="IPR003409">
    <property type="entry name" value="MORN"/>
</dbReference>
<sequence length="404" mass="44227">MAPDAAPRPRDAPSRSSQRFGSGDGARPSTKYREPEPPSHLALRRAASRPRPILPRRQSPRQWRVASTERFPLRSSVTGRGRAGREGELVADNGDRYIGEVLAGRPHGHGKYLAVSGSSHVVQYEGEFASGARCGRGVRYYPNGEVYSGEWVDGRRHGRGTMAYSNGDVYDGNWVDDRREGTASFRHSNGDLFVGTFVDGRKEGLGTLYLVQQGKKYVAEYCDNVPKCGTFVDIDSSELSPLTEDMHGTLQALTSHLEASGGNESPRGARLPSLQLEQPFKMLVKEMVGIRQSRSGAGPSDTGRGGQLGGTMHPLDMELLRHTFTQLVGGDGRDGALIPQQLRDLIHLSGQDPSHPATQGIVAQWLAERRGHGIRFEDFLRAVGHFRDRDIEEGEFQCLAATVA</sequence>
<dbReference type="PANTHER" id="PTHR46511">
    <property type="entry name" value="MORN REPEAT-CONTAINING PROTEIN 3"/>
    <property type="match status" value="1"/>
</dbReference>